<dbReference type="Pfam" id="PF11992">
    <property type="entry name" value="TgpA_N"/>
    <property type="match status" value="1"/>
</dbReference>
<sequence length="805" mass="85492">MPGRAQLLEHRPASLGRQCRGATGMSGTKTVAPERRVAARPPQRQQASRARTARTKRRADIFARRANGRRLWPVTLGTLLVYLVAISTLSPLLDGPSWWLGVALLGTVILCSAASTRSLGAPTGIGTLIGAAVWLAMLVLFFASDTALGLVIPTWDTVEAFRGLTADGLRSIGRQGTPAEADLGIRFILAVGAGTFAILADLSAIVFRMPALVGIPLVAIALVPGFIIGEVNLIALALCAAAYLVLLWVDTRARQSARKRPHGMLGIGAFAVIGSLLLAATAPGYNGESLFQTSGGSSFGRGVSPLADLGKDLRRPGGARQFTYSTTTDESLYFRLLTLDQFDGTTWSASRASERVLNEPDLLVDVPGLSTEVATEPTTTTVEVGSMVAPWIPVPFPSVRVVGLSGRWLWDVDGLTLSSRLSSANGQSYIAESVLIKPTREQLIAAPGAYPSEVSRFLELPPDIPQIITDTAREAVGDATNGFDKAYALQHYLRSTDFTYSIEAPVEDGYDGDGFDVIARFLEKKSGYCVHYASAMAIMARTLDIPARVSLGYLPGDRLGGAGERRNYTVASDDLHSWPELYFSGIGWVPFEPTPGRGSVPDYAVSTASDESTAGPNDLDSANRDPLEQAPTGPDAEAPTASQVGENEAPLGLFVALGLVALVIVAVPALSRIHRRRRRFRSIAAGRAGPTVAWEELLESSVDFGIGASEAETPRGFAARLSGSLVLGDAERESLARLLDSVERLRFSLGATPAQGATLVADVTRLQRAMATNATLPVRVRARFAPASVLGGTYSRRPAGVPRPL</sequence>
<feature type="domain" description="Transglutaminase-like" evidence="3">
    <location>
        <begin position="521"/>
        <end position="595"/>
    </location>
</feature>
<evidence type="ECO:0000313" key="4">
    <source>
        <dbReference type="EMBL" id="RLQ85840.1"/>
    </source>
</evidence>
<comment type="caution">
    <text evidence="4">The sequence shown here is derived from an EMBL/GenBank/DDBJ whole genome shotgun (WGS) entry which is preliminary data.</text>
</comment>
<dbReference type="InterPro" id="IPR002931">
    <property type="entry name" value="Transglutaminase-like"/>
</dbReference>
<feature type="compositionally biased region" description="Low complexity" evidence="1">
    <location>
        <begin position="39"/>
        <end position="50"/>
    </location>
</feature>
<name>A0A3L7J5P4_9MICO</name>
<feature type="region of interest" description="Disordered" evidence="1">
    <location>
        <begin position="35"/>
        <end position="54"/>
    </location>
</feature>
<gene>
    <name evidence="4" type="ORF">D9V28_03005</name>
</gene>
<feature type="transmembrane region" description="Helical" evidence="2">
    <location>
        <begin position="98"/>
        <end position="116"/>
    </location>
</feature>
<dbReference type="OrthoDB" id="9804023at2"/>
<dbReference type="Pfam" id="PF01841">
    <property type="entry name" value="Transglut_core"/>
    <property type="match status" value="1"/>
</dbReference>
<reference evidence="4 5" key="1">
    <citation type="submission" date="2018-10" db="EMBL/GenBank/DDBJ databases">
        <authorList>
            <person name="Li J."/>
        </authorList>
    </citation>
    <scope>NUCLEOTIDE SEQUENCE [LARGE SCALE GENOMIC DNA]</scope>
    <source>
        <strain evidence="4 5">ZD1-4</strain>
    </source>
</reference>
<keyword evidence="2" id="KW-0812">Transmembrane</keyword>
<accession>A0A3L7J5P4</accession>
<feature type="transmembrane region" description="Helical" evidence="2">
    <location>
        <begin position="71"/>
        <end position="92"/>
    </location>
</feature>
<evidence type="ECO:0000256" key="2">
    <source>
        <dbReference type="SAM" id="Phobius"/>
    </source>
</evidence>
<evidence type="ECO:0000256" key="1">
    <source>
        <dbReference type="SAM" id="MobiDB-lite"/>
    </source>
</evidence>
<keyword evidence="2" id="KW-1133">Transmembrane helix</keyword>
<organism evidence="4 5">
    <name type="scientific">Mycetocola zhadangensis</name>
    <dbReference type="NCBI Taxonomy" id="1164595"/>
    <lineage>
        <taxon>Bacteria</taxon>
        <taxon>Bacillati</taxon>
        <taxon>Actinomycetota</taxon>
        <taxon>Actinomycetes</taxon>
        <taxon>Micrococcales</taxon>
        <taxon>Microbacteriaceae</taxon>
        <taxon>Mycetocola</taxon>
    </lineage>
</organism>
<keyword evidence="2" id="KW-0472">Membrane</keyword>
<feature type="transmembrane region" description="Helical" evidence="2">
    <location>
        <begin position="183"/>
        <end position="202"/>
    </location>
</feature>
<dbReference type="PANTHER" id="PTHR42736">
    <property type="entry name" value="PROTEIN-GLUTAMINE GAMMA-GLUTAMYLTRANSFERASE"/>
    <property type="match status" value="1"/>
</dbReference>
<dbReference type="AlphaFoldDB" id="A0A3L7J5P4"/>
<dbReference type="InterPro" id="IPR021878">
    <property type="entry name" value="TgpA_N"/>
</dbReference>
<dbReference type="PANTHER" id="PTHR42736:SF1">
    <property type="entry name" value="PROTEIN-GLUTAMINE GAMMA-GLUTAMYLTRANSFERASE"/>
    <property type="match status" value="1"/>
</dbReference>
<dbReference type="InterPro" id="IPR052901">
    <property type="entry name" value="Bact_TGase-like"/>
</dbReference>
<feature type="transmembrane region" description="Helical" evidence="2">
    <location>
        <begin position="263"/>
        <end position="285"/>
    </location>
</feature>
<feature type="transmembrane region" description="Helical" evidence="2">
    <location>
        <begin position="233"/>
        <end position="251"/>
    </location>
</feature>
<dbReference type="Proteomes" id="UP000282460">
    <property type="component" value="Unassembled WGS sequence"/>
</dbReference>
<feature type="region of interest" description="Disordered" evidence="1">
    <location>
        <begin position="600"/>
        <end position="642"/>
    </location>
</feature>
<evidence type="ECO:0000313" key="5">
    <source>
        <dbReference type="Proteomes" id="UP000282460"/>
    </source>
</evidence>
<dbReference type="EMBL" id="RCWJ01000001">
    <property type="protein sequence ID" value="RLQ85840.1"/>
    <property type="molecule type" value="Genomic_DNA"/>
</dbReference>
<keyword evidence="5" id="KW-1185">Reference proteome</keyword>
<dbReference type="InterPro" id="IPR038765">
    <property type="entry name" value="Papain-like_cys_pep_sf"/>
</dbReference>
<dbReference type="SMART" id="SM00460">
    <property type="entry name" value="TGc"/>
    <property type="match status" value="1"/>
</dbReference>
<evidence type="ECO:0000259" key="3">
    <source>
        <dbReference type="SMART" id="SM00460"/>
    </source>
</evidence>
<proteinExistence type="predicted"/>
<protein>
    <submittedName>
        <fullName evidence="4">Transglutaminase domain-containing protein</fullName>
    </submittedName>
</protein>
<feature type="transmembrane region" description="Helical" evidence="2">
    <location>
        <begin position="128"/>
        <end position="152"/>
    </location>
</feature>
<dbReference type="SUPFAM" id="SSF54001">
    <property type="entry name" value="Cysteine proteinases"/>
    <property type="match status" value="1"/>
</dbReference>
<feature type="transmembrane region" description="Helical" evidence="2">
    <location>
        <begin position="209"/>
        <end position="227"/>
    </location>
</feature>
<feature type="transmembrane region" description="Helical" evidence="2">
    <location>
        <begin position="651"/>
        <end position="671"/>
    </location>
</feature>
<feature type="compositionally biased region" description="Polar residues" evidence="1">
    <location>
        <begin position="606"/>
        <end position="615"/>
    </location>
</feature>
<dbReference type="Gene3D" id="3.10.620.30">
    <property type="match status" value="1"/>
</dbReference>